<reference evidence="1 2" key="1">
    <citation type="submission" date="2020-12" db="EMBL/GenBank/DDBJ databases">
        <title>FDA dAtabase for Regulatory Grade micrObial Sequences (FDA-ARGOS): Supporting development and validation of Infectious Disease Dx tests.</title>
        <authorList>
            <person name="Nelson B."/>
            <person name="Plummer A."/>
            <person name="Tallon L."/>
            <person name="Sadzewicz L."/>
            <person name="Zhao X."/>
            <person name="Boylan J."/>
            <person name="Ott S."/>
            <person name="Bowen H."/>
            <person name="Vavikolanu K."/>
            <person name="Mehta A."/>
            <person name="Aluvathingal J."/>
            <person name="Nadendla S."/>
            <person name="Myers T."/>
            <person name="Yan Y."/>
            <person name="Sichtig H."/>
        </authorList>
    </citation>
    <scope>NUCLEOTIDE SEQUENCE [LARGE SCALE GENOMIC DNA]</scope>
    <source>
        <strain evidence="1 2">FDAARGOS_899</strain>
    </source>
</reference>
<proteinExistence type="predicted"/>
<dbReference type="Proteomes" id="UP000594943">
    <property type="component" value="Chromosome 2"/>
</dbReference>
<protein>
    <submittedName>
        <fullName evidence="1">Uncharacterized protein</fullName>
    </submittedName>
</protein>
<dbReference type="EMBL" id="CP065687">
    <property type="protein sequence ID" value="QPS47846.1"/>
    <property type="molecule type" value="Genomic_DNA"/>
</dbReference>
<accession>A0A7T2X101</accession>
<accession>A0A7U4PB75</accession>
<dbReference type="AlphaFoldDB" id="A0A7U4PB75"/>
<evidence type="ECO:0000313" key="1">
    <source>
        <dbReference type="EMBL" id="QPS47846.1"/>
    </source>
</evidence>
<dbReference type="PROSITE" id="PS51257">
    <property type="entry name" value="PROKAR_LIPOPROTEIN"/>
    <property type="match status" value="1"/>
</dbReference>
<gene>
    <name evidence="1" type="ORF">I6G56_26110</name>
</gene>
<dbReference type="RefSeq" id="WP_009916307.1">
    <property type="nucleotide sequence ID" value="NZ_CP013382.1"/>
</dbReference>
<organism evidence="1 2">
    <name type="scientific">Burkholderia humptydooensis</name>
    <dbReference type="NCBI Taxonomy" id="430531"/>
    <lineage>
        <taxon>Bacteria</taxon>
        <taxon>Pseudomonadati</taxon>
        <taxon>Pseudomonadota</taxon>
        <taxon>Betaproteobacteria</taxon>
        <taxon>Burkholderiales</taxon>
        <taxon>Burkholderiaceae</taxon>
        <taxon>Burkholderia</taxon>
        <taxon>pseudomallei group</taxon>
    </lineage>
</organism>
<dbReference type="KEGG" id="bhg:I6G56_26110"/>
<name>A0A7U4PB75_9BURK</name>
<evidence type="ECO:0000313" key="2">
    <source>
        <dbReference type="Proteomes" id="UP000594943"/>
    </source>
</evidence>
<sequence length="190" mass="21576">MHLHRIVFLVLLTSFAFLSGCAALHICGPFDSYEEGTGTYIDWQADTLSAYHLGVEQARDQCRDELIEQCVAKYVELCRNRSDERFRNMSKADADHACARVDPFIQEPGMTCERFQERADAAGIWRSVKLPWEDACGSCAYEPNAQHRDPFIPRADDRMFDACMVDKEFKLVTKTSRGTCEPRGILNGVL</sequence>